<accession>A0A101XQP2</accession>
<dbReference type="OrthoDB" id="2376425at2"/>
<dbReference type="AlphaFoldDB" id="A0A101XQP2"/>
<dbReference type="Proteomes" id="UP000053557">
    <property type="component" value="Unassembled WGS sequence"/>
</dbReference>
<sequence>MESWKDVALRSDAFLLKKDIFIYRIQNKEYQIEVFEQQSGVCYAIGTPMNEDRMIIYGSAEVTNQTIAISQVIKKIDRDILNETIFSIGEDREDS</sequence>
<evidence type="ECO:0000313" key="1">
    <source>
        <dbReference type="EMBL" id="KUO95770.1"/>
    </source>
</evidence>
<reference evidence="1 2" key="1">
    <citation type="submission" date="2015-12" db="EMBL/GenBank/DDBJ databases">
        <title>Draft genome sequence of Acidibacillus ferrooxidans ITV001, isolated from a chalcopyrite acid mine drainage site in Brazil.</title>
        <authorList>
            <person name="Dall'Agnol H."/>
            <person name="Nancucheo I."/>
            <person name="Johnson B."/>
            <person name="Oliveira R."/>
            <person name="Leite L."/>
            <person name="Pylro V."/>
            <person name="Nunes G.L."/>
            <person name="Tzotzos G."/>
            <person name="Fernandes G.R."/>
            <person name="Dutra J."/>
            <person name="Orellana S.C."/>
            <person name="Oliveira G."/>
        </authorList>
    </citation>
    <scope>NUCLEOTIDE SEQUENCE [LARGE SCALE GENOMIC DNA]</scope>
    <source>
        <strain evidence="2">ITV01</strain>
    </source>
</reference>
<evidence type="ECO:0000313" key="2">
    <source>
        <dbReference type="Proteomes" id="UP000053557"/>
    </source>
</evidence>
<dbReference type="EMBL" id="LPVJ01000037">
    <property type="protein sequence ID" value="KUO95770.1"/>
    <property type="molecule type" value="Genomic_DNA"/>
</dbReference>
<protein>
    <submittedName>
        <fullName evidence="1">Uncharacterized protein</fullName>
    </submittedName>
</protein>
<name>A0A101XQP2_9BACL</name>
<proteinExistence type="predicted"/>
<dbReference type="RefSeq" id="WP_067716257.1">
    <property type="nucleotide sequence ID" value="NZ_LPVJ01000037.1"/>
</dbReference>
<keyword evidence="2" id="KW-1185">Reference proteome</keyword>
<organism evidence="1 2">
    <name type="scientific">Ferroacidibacillus organovorans</name>
    <dbReference type="NCBI Taxonomy" id="1765683"/>
    <lineage>
        <taxon>Bacteria</taxon>
        <taxon>Bacillati</taxon>
        <taxon>Bacillota</taxon>
        <taxon>Bacilli</taxon>
        <taxon>Bacillales</taxon>
        <taxon>Alicyclobacillaceae</taxon>
        <taxon>Ferroacidibacillus</taxon>
    </lineage>
</organism>
<gene>
    <name evidence="1" type="ORF">ATW55_05430</name>
</gene>
<comment type="caution">
    <text evidence="1">The sequence shown here is derived from an EMBL/GenBank/DDBJ whole genome shotgun (WGS) entry which is preliminary data.</text>
</comment>